<proteinExistence type="predicted"/>
<dbReference type="InterPro" id="IPR000953">
    <property type="entry name" value="Chromo/chromo_shadow_dom"/>
</dbReference>
<dbReference type="Gene3D" id="2.40.50.40">
    <property type="match status" value="1"/>
</dbReference>
<dbReference type="Proteomes" id="UP001529510">
    <property type="component" value="Unassembled WGS sequence"/>
</dbReference>
<evidence type="ECO:0000259" key="2">
    <source>
        <dbReference type="PROSITE" id="PS50013"/>
    </source>
</evidence>
<gene>
    <name evidence="3" type="ORF">M9458_007885</name>
</gene>
<comment type="subcellular location">
    <subcellularLocation>
        <location evidence="1">Nucleus</location>
    </subcellularLocation>
</comment>
<feature type="non-terminal residue" evidence="3">
    <location>
        <position position="115"/>
    </location>
</feature>
<evidence type="ECO:0000313" key="4">
    <source>
        <dbReference type="Proteomes" id="UP001529510"/>
    </source>
</evidence>
<dbReference type="EMBL" id="JAMKFB020000003">
    <property type="protein sequence ID" value="KAL0199345.1"/>
    <property type="molecule type" value="Genomic_DNA"/>
</dbReference>
<dbReference type="PROSITE" id="PS50013">
    <property type="entry name" value="CHROMO_2"/>
    <property type="match status" value="1"/>
</dbReference>
<sequence length="115" mass="13068">MAVHPGSAPSPALQEAEQINKVTNQLQLPPRYCIHPTFHVFLLKPFSPSAPEPTESDEPPPPEILDQPFIYQFRDILDSWQRAGRLEYLVDCEGYGPEERSWVARDNALDPTLLE</sequence>
<name>A0ABD0RMK2_CIRMR</name>
<keyword evidence="4" id="KW-1185">Reference proteome</keyword>
<protein>
    <recommendedName>
        <fullName evidence="2">Chromo domain-containing protein</fullName>
    </recommendedName>
</protein>
<feature type="domain" description="Chromo" evidence="2">
    <location>
        <begin position="71"/>
        <end position="115"/>
    </location>
</feature>
<organism evidence="3 4">
    <name type="scientific">Cirrhinus mrigala</name>
    <name type="common">Mrigala</name>
    <dbReference type="NCBI Taxonomy" id="683832"/>
    <lineage>
        <taxon>Eukaryota</taxon>
        <taxon>Metazoa</taxon>
        <taxon>Chordata</taxon>
        <taxon>Craniata</taxon>
        <taxon>Vertebrata</taxon>
        <taxon>Euteleostomi</taxon>
        <taxon>Actinopterygii</taxon>
        <taxon>Neopterygii</taxon>
        <taxon>Teleostei</taxon>
        <taxon>Ostariophysi</taxon>
        <taxon>Cypriniformes</taxon>
        <taxon>Cyprinidae</taxon>
        <taxon>Labeoninae</taxon>
        <taxon>Labeonini</taxon>
        <taxon>Cirrhinus</taxon>
    </lineage>
</organism>
<dbReference type="InterPro" id="IPR016197">
    <property type="entry name" value="Chromo-like_dom_sf"/>
</dbReference>
<comment type="caution">
    <text evidence="3">The sequence shown here is derived from an EMBL/GenBank/DDBJ whole genome shotgun (WGS) entry which is preliminary data.</text>
</comment>
<reference evidence="3 4" key="1">
    <citation type="submission" date="2024-05" db="EMBL/GenBank/DDBJ databases">
        <title>Genome sequencing and assembly of Indian major carp, Cirrhinus mrigala (Hamilton, 1822).</title>
        <authorList>
            <person name="Mohindra V."/>
            <person name="Chowdhury L.M."/>
            <person name="Lal K."/>
            <person name="Jena J.K."/>
        </authorList>
    </citation>
    <scope>NUCLEOTIDE SEQUENCE [LARGE SCALE GENOMIC DNA]</scope>
    <source>
        <strain evidence="3">CM1030</strain>
        <tissue evidence="3">Blood</tissue>
    </source>
</reference>
<evidence type="ECO:0000256" key="1">
    <source>
        <dbReference type="ARBA" id="ARBA00004123"/>
    </source>
</evidence>
<dbReference type="GO" id="GO:0005634">
    <property type="term" value="C:nucleus"/>
    <property type="evidence" value="ECO:0007669"/>
    <property type="project" value="UniProtKB-SubCell"/>
</dbReference>
<dbReference type="SUPFAM" id="SSF54160">
    <property type="entry name" value="Chromo domain-like"/>
    <property type="match status" value="1"/>
</dbReference>
<dbReference type="AlphaFoldDB" id="A0ABD0RMK2"/>
<evidence type="ECO:0000313" key="3">
    <source>
        <dbReference type="EMBL" id="KAL0199345.1"/>
    </source>
</evidence>
<accession>A0ABD0RMK2</accession>